<dbReference type="PANTHER" id="PTHR45661">
    <property type="entry name" value="SURFACE ANTIGEN"/>
    <property type="match status" value="1"/>
</dbReference>
<dbReference type="Gene3D" id="3.80.10.10">
    <property type="entry name" value="Ribonuclease Inhibitor"/>
    <property type="match status" value="1"/>
</dbReference>
<comment type="caution">
    <text evidence="9">The sequence shown here is derived from an EMBL/GenBank/DDBJ whole genome shotgun (WGS) entry which is preliminary data.</text>
</comment>
<dbReference type="Pfam" id="PF13306">
    <property type="entry name" value="LRR_5"/>
    <property type="match status" value="2"/>
</dbReference>
<keyword evidence="6" id="KW-0472">Membrane</keyword>
<keyword evidence="3" id="KW-0732">Signal</keyword>
<feature type="region of interest" description="Disordered" evidence="5">
    <location>
        <begin position="647"/>
        <end position="682"/>
    </location>
</feature>
<evidence type="ECO:0000313" key="10">
    <source>
        <dbReference type="Proteomes" id="UP000522720"/>
    </source>
</evidence>
<feature type="transmembrane region" description="Helical" evidence="6">
    <location>
        <begin position="691"/>
        <end position="710"/>
    </location>
</feature>
<name>A0A7X6MY77_9STRE</name>
<dbReference type="InterPro" id="IPR053139">
    <property type="entry name" value="Surface_bspA-like"/>
</dbReference>
<evidence type="ECO:0000256" key="5">
    <source>
        <dbReference type="SAM" id="MobiDB-lite"/>
    </source>
</evidence>
<evidence type="ECO:0000313" key="9">
    <source>
        <dbReference type="EMBL" id="NKZ19571.1"/>
    </source>
</evidence>
<dbReference type="InterPro" id="IPR011098">
    <property type="entry name" value="G5_dom"/>
</dbReference>
<feature type="domain" description="G5" evidence="8">
    <location>
        <begin position="482"/>
        <end position="562"/>
    </location>
</feature>
<keyword evidence="6" id="KW-1133">Transmembrane helix</keyword>
<keyword evidence="6" id="KW-0812">Transmembrane</keyword>
<dbReference type="Proteomes" id="UP000522720">
    <property type="component" value="Unassembled WGS sequence"/>
</dbReference>
<dbReference type="NCBIfam" id="TIGR01167">
    <property type="entry name" value="LPXTG_anchor"/>
    <property type="match status" value="1"/>
</dbReference>
<proteinExistence type="predicted"/>
<evidence type="ECO:0000256" key="3">
    <source>
        <dbReference type="ARBA" id="ARBA00022729"/>
    </source>
</evidence>
<protein>
    <submittedName>
        <fullName evidence="9">Leucine-rich repeat protein</fullName>
    </submittedName>
</protein>
<dbReference type="Gene3D" id="2.20.230.10">
    <property type="entry name" value="Resuscitation-promoting factor rpfb"/>
    <property type="match status" value="2"/>
</dbReference>
<evidence type="ECO:0000256" key="2">
    <source>
        <dbReference type="ARBA" id="ARBA00022525"/>
    </source>
</evidence>
<accession>A0A7X6MY77</accession>
<evidence type="ECO:0000256" key="1">
    <source>
        <dbReference type="ARBA" id="ARBA00022512"/>
    </source>
</evidence>
<evidence type="ECO:0000256" key="4">
    <source>
        <dbReference type="ARBA" id="ARBA00023088"/>
    </source>
</evidence>
<dbReference type="SMART" id="SM01208">
    <property type="entry name" value="G5"/>
    <property type="match status" value="2"/>
</dbReference>
<feature type="domain" description="G5" evidence="8">
    <location>
        <begin position="566"/>
        <end position="646"/>
    </location>
</feature>
<dbReference type="PROSITE" id="PS51109">
    <property type="entry name" value="G5"/>
    <property type="match status" value="2"/>
</dbReference>
<organism evidence="9 10">
    <name type="scientific">Streptococcus ovuberis</name>
    <dbReference type="NCBI Taxonomy" id="1936207"/>
    <lineage>
        <taxon>Bacteria</taxon>
        <taxon>Bacillati</taxon>
        <taxon>Bacillota</taxon>
        <taxon>Bacilli</taxon>
        <taxon>Lactobacillales</taxon>
        <taxon>Streptococcaceae</taxon>
        <taxon>Streptococcus</taxon>
    </lineage>
</organism>
<keyword evidence="4" id="KW-0572">Peptidoglycan-anchor</keyword>
<dbReference type="EMBL" id="JAAXPR010000002">
    <property type="protein sequence ID" value="NKZ19571.1"/>
    <property type="molecule type" value="Genomic_DNA"/>
</dbReference>
<evidence type="ECO:0000259" key="8">
    <source>
        <dbReference type="PROSITE" id="PS51109"/>
    </source>
</evidence>
<evidence type="ECO:0000259" key="7">
    <source>
        <dbReference type="PROSITE" id="PS50847"/>
    </source>
</evidence>
<dbReference type="InterPro" id="IPR026906">
    <property type="entry name" value="LRR_5"/>
</dbReference>
<dbReference type="AlphaFoldDB" id="A0A7X6MY77"/>
<gene>
    <name evidence="9" type="ORF">HF992_01665</name>
</gene>
<sequence>MKRQQIIYLATVATLLTSQLTQPILVLAEETPVTNSSVEALVGTGETLPEDSRSEAGTTFPGLEAENRETSLGNEAVSVGKVLVDNGVKFKVLSLGEHPTVQLGNGLYPIEFKSEQDGQPYTVPSQVTIDGTTYTVTAIGEEALAYYADESGMLTYYPSAITIPKGVTLIKKNGFKASNARTIAFEAGSQLQTIEDGAFSFTNLQSFQLPASVETIGNRVFNFNESLKSFTFEEGSHLNSMGNEVFSNLPKLEELTLPKTLKNIGEKPFALSSGLKAVYVAEGNDSYESQDGVLYTKGLDRLIYYPAQKPGDSFTTPNATKAISPYAFNNNTTLKKITLGEGIEEIPTFTFATTINVESIALPTSLKKIGRLAFYEDMELKELTIPNQVSEFEVHPFNGLPKLEKITFGKGVTHLPANFLSGNLDSLKEIHFLTDSSDWKVEAKSLAIPAETIIYVQEQSIADTLKPHLEKGNKIIVKTDPGTKTEVKTEIKQETIPFDTKEEQNPALPKGERRIKTKGQAGEVAITYEVTYTDGVETSRKEISRQVVKAAVTEVVEVGTKELAPNPLVSTKEEVLNSPIPFDTKEEQNPVLPKGERRIKTKGQAGEVAITYEVTYTDGVETSRKEIGRQVVKAAVTEVVEVGTKEIVGNTQPSEGNGDANGMRQTSSNQAKAGDTTGRRVLPQTGTKHSLFLSLLGGIGLVLLTAYAFFKRRFSSLS</sequence>
<dbReference type="InterPro" id="IPR019931">
    <property type="entry name" value="LPXTG_anchor"/>
</dbReference>
<keyword evidence="10" id="KW-1185">Reference proteome</keyword>
<dbReference type="PROSITE" id="PS50847">
    <property type="entry name" value="GRAM_POS_ANCHORING"/>
    <property type="match status" value="1"/>
</dbReference>
<keyword evidence="1" id="KW-0134">Cell wall</keyword>
<feature type="domain" description="Gram-positive cocci surface proteins LPxTG" evidence="7">
    <location>
        <begin position="682"/>
        <end position="718"/>
    </location>
</feature>
<dbReference type="Pfam" id="PF07501">
    <property type="entry name" value="G5"/>
    <property type="match status" value="2"/>
</dbReference>
<evidence type="ECO:0000256" key="6">
    <source>
        <dbReference type="SAM" id="Phobius"/>
    </source>
</evidence>
<keyword evidence="2" id="KW-0964">Secreted</keyword>
<dbReference type="SUPFAM" id="SSF52058">
    <property type="entry name" value="L domain-like"/>
    <property type="match status" value="1"/>
</dbReference>
<dbReference type="Pfam" id="PF00746">
    <property type="entry name" value="Gram_pos_anchor"/>
    <property type="match status" value="1"/>
</dbReference>
<reference evidence="9 10" key="1">
    <citation type="submission" date="2020-04" db="EMBL/GenBank/DDBJ databases">
        <title>MicrobeNet Type strains.</title>
        <authorList>
            <person name="Nicholson A.C."/>
        </authorList>
    </citation>
    <scope>NUCLEOTIDE SEQUENCE [LARGE SCALE GENOMIC DNA]</scope>
    <source>
        <strain evidence="9 10">CCUG 69612</strain>
    </source>
</reference>
<dbReference type="RefSeq" id="WP_168548326.1">
    <property type="nucleotide sequence ID" value="NZ_JAAXPR010000002.1"/>
</dbReference>
<dbReference type="InterPro" id="IPR032675">
    <property type="entry name" value="LRR_dom_sf"/>
</dbReference>
<dbReference type="PANTHER" id="PTHR45661:SF3">
    <property type="entry name" value="IG-LIKE DOMAIN-CONTAINING PROTEIN"/>
    <property type="match status" value="1"/>
</dbReference>